<feature type="signal peptide" evidence="1">
    <location>
        <begin position="1"/>
        <end position="19"/>
    </location>
</feature>
<reference evidence="2 3" key="1">
    <citation type="submission" date="2020-07" db="EMBL/GenBank/DDBJ databases">
        <title>Bacterium isolated from marine sediment.</title>
        <authorList>
            <person name="Shang D."/>
            <person name="Du Z.-J."/>
        </authorList>
    </citation>
    <scope>NUCLEOTIDE SEQUENCE [LARGE SCALE GENOMIC DNA]</scope>
    <source>
        <strain evidence="2 3">S7007</strain>
    </source>
</reference>
<evidence type="ECO:0008006" key="4">
    <source>
        <dbReference type="Google" id="ProtNLM"/>
    </source>
</evidence>
<dbReference type="Proteomes" id="UP000563906">
    <property type="component" value="Unassembled WGS sequence"/>
</dbReference>
<evidence type="ECO:0000313" key="3">
    <source>
        <dbReference type="Proteomes" id="UP000563906"/>
    </source>
</evidence>
<organism evidence="2 3">
    <name type="scientific">Tenacibaculum pelagium</name>
    <dbReference type="NCBI Taxonomy" id="2759527"/>
    <lineage>
        <taxon>Bacteria</taxon>
        <taxon>Pseudomonadati</taxon>
        <taxon>Bacteroidota</taxon>
        <taxon>Flavobacteriia</taxon>
        <taxon>Flavobacteriales</taxon>
        <taxon>Flavobacteriaceae</taxon>
        <taxon>Tenacibaculum</taxon>
    </lineage>
</organism>
<keyword evidence="1" id="KW-0732">Signal</keyword>
<dbReference type="RefSeq" id="WP_182124166.1">
    <property type="nucleotide sequence ID" value="NZ_JACGLS010000001.1"/>
</dbReference>
<keyword evidence="3" id="KW-1185">Reference proteome</keyword>
<dbReference type="EMBL" id="JACGLS010000001">
    <property type="protein sequence ID" value="MBA6155682.1"/>
    <property type="molecule type" value="Genomic_DNA"/>
</dbReference>
<gene>
    <name evidence="2" type="ORF">H3Z83_03980</name>
</gene>
<dbReference type="AlphaFoldDB" id="A0A839AKL9"/>
<sequence length="176" mass="20119">MKKLVIGFLFLGLTSLTHSQVENGTPNITLEAVTIKPLNLSYLKNVQDKNTPEVAVALENEAARYDITEDPIFDREFEAYEVVFKAKTEGGSTGLITATYDSEGKILKSVEKYKNILLPKTVREAIWEKYPNWVIHKDVYLVSYKNNKDARKLFRVQIRKDGNKKNLKLGYNGNIY</sequence>
<protein>
    <recommendedName>
        <fullName evidence="4">Nicotinate-nucleotide adenylyltransferase</fullName>
    </recommendedName>
</protein>
<name>A0A839AKL9_9FLAO</name>
<feature type="chain" id="PRO_5032910299" description="Nicotinate-nucleotide adenylyltransferase" evidence="1">
    <location>
        <begin position="20"/>
        <end position="176"/>
    </location>
</feature>
<evidence type="ECO:0000256" key="1">
    <source>
        <dbReference type="SAM" id="SignalP"/>
    </source>
</evidence>
<evidence type="ECO:0000313" key="2">
    <source>
        <dbReference type="EMBL" id="MBA6155682.1"/>
    </source>
</evidence>
<dbReference type="SUPFAM" id="SSF160574">
    <property type="entry name" value="BT0923-like"/>
    <property type="match status" value="1"/>
</dbReference>
<proteinExistence type="predicted"/>
<accession>A0A839AKL9</accession>
<comment type="caution">
    <text evidence="2">The sequence shown here is derived from an EMBL/GenBank/DDBJ whole genome shotgun (WGS) entry which is preliminary data.</text>
</comment>
<dbReference type="Gene3D" id="3.10.450.360">
    <property type="match status" value="1"/>
</dbReference>